<keyword evidence="3" id="KW-1185">Reference proteome</keyword>
<dbReference type="EMBL" id="JZWV01000995">
    <property type="protein sequence ID" value="KJY26015.1"/>
    <property type="molecule type" value="Genomic_DNA"/>
</dbReference>
<dbReference type="CDD" id="cd02440">
    <property type="entry name" value="AdoMet_MTases"/>
    <property type="match status" value="1"/>
</dbReference>
<dbReference type="SUPFAM" id="SSF53335">
    <property type="entry name" value="S-adenosyl-L-methionine-dependent methyltransferases"/>
    <property type="match status" value="1"/>
</dbReference>
<dbReference type="InterPro" id="IPR029063">
    <property type="entry name" value="SAM-dependent_MTases_sf"/>
</dbReference>
<organism evidence="2 3">
    <name type="scientific">Streptomyces katrae</name>
    <dbReference type="NCBI Taxonomy" id="68223"/>
    <lineage>
        <taxon>Bacteria</taxon>
        <taxon>Bacillati</taxon>
        <taxon>Actinomycetota</taxon>
        <taxon>Actinomycetes</taxon>
        <taxon>Kitasatosporales</taxon>
        <taxon>Streptomycetaceae</taxon>
        <taxon>Streptomyces</taxon>
    </lineage>
</organism>
<dbReference type="InterPro" id="IPR050508">
    <property type="entry name" value="Methyltransf_Superfamily"/>
</dbReference>
<dbReference type="Pfam" id="PF08241">
    <property type="entry name" value="Methyltransf_11"/>
    <property type="match status" value="1"/>
</dbReference>
<dbReference type="AlphaFoldDB" id="A0A0F4IVG1"/>
<dbReference type="PANTHER" id="PTHR42912">
    <property type="entry name" value="METHYLTRANSFERASE"/>
    <property type="match status" value="1"/>
</dbReference>
<proteinExistence type="predicted"/>
<dbReference type="Gene3D" id="3.40.50.150">
    <property type="entry name" value="Vaccinia Virus protein VP39"/>
    <property type="match status" value="1"/>
</dbReference>
<accession>A0A0F4IVG1</accession>
<dbReference type="PATRIC" id="fig|68223.7.peg.2663"/>
<dbReference type="RefSeq" id="WP_045950953.1">
    <property type="nucleotide sequence ID" value="NZ_JZWV01000995.1"/>
</dbReference>
<sequence>MALLPDITAFYGAGDEAARLTSGRTIGTVELVRTQELLRAHLPPSPASVLDVGGGPGVHARWLTESGYQVLVVDPVQEHVRQARHQGLAAFVGDARQLDQADVSFDAVLMLGPLYHLPDGAGRSRAWREAHRVVKPGGLVAAAALNRYAKLLELGSPTALDIATTGLRVRRDGPTTYYHAPSELCAEARQAGFDEPTVYGLHGPAYEALRAEERRTGTKDLGARALETALAAARFADSHPELVVSSLHLLAVVRRPCTP</sequence>
<evidence type="ECO:0000259" key="1">
    <source>
        <dbReference type="Pfam" id="PF08241"/>
    </source>
</evidence>
<name>A0A0F4IVG1_9ACTN</name>
<reference evidence="2 3" key="1">
    <citation type="submission" date="2015-02" db="EMBL/GenBank/DDBJ databases">
        <authorList>
            <person name="Ju K.-S."/>
            <person name="Doroghazi J.R."/>
            <person name="Metcalf W."/>
        </authorList>
    </citation>
    <scope>NUCLEOTIDE SEQUENCE [LARGE SCALE GENOMIC DNA]</scope>
    <source>
        <strain evidence="2 3">NRRL ISP-5550</strain>
    </source>
</reference>
<gene>
    <name evidence="2" type="ORF">VR44_31050</name>
</gene>
<feature type="domain" description="Methyltransferase type 11" evidence="1">
    <location>
        <begin position="50"/>
        <end position="141"/>
    </location>
</feature>
<dbReference type="GO" id="GO:0008757">
    <property type="term" value="F:S-adenosylmethionine-dependent methyltransferase activity"/>
    <property type="evidence" value="ECO:0007669"/>
    <property type="project" value="InterPro"/>
</dbReference>
<comment type="caution">
    <text evidence="2">The sequence shown here is derived from an EMBL/GenBank/DDBJ whole genome shotgun (WGS) entry which is preliminary data.</text>
</comment>
<evidence type="ECO:0000313" key="3">
    <source>
        <dbReference type="Proteomes" id="UP000033551"/>
    </source>
</evidence>
<protein>
    <recommendedName>
        <fullName evidence="1">Methyltransferase type 11 domain-containing protein</fullName>
    </recommendedName>
</protein>
<dbReference type="OrthoDB" id="9810615at2"/>
<dbReference type="Proteomes" id="UP000033551">
    <property type="component" value="Unassembled WGS sequence"/>
</dbReference>
<dbReference type="InterPro" id="IPR013216">
    <property type="entry name" value="Methyltransf_11"/>
</dbReference>
<evidence type="ECO:0000313" key="2">
    <source>
        <dbReference type="EMBL" id="KJY26015.1"/>
    </source>
</evidence>